<keyword evidence="4" id="KW-1185">Reference proteome</keyword>
<evidence type="ECO:0000256" key="1">
    <source>
        <dbReference type="SAM" id="MobiDB-lite"/>
    </source>
</evidence>
<proteinExistence type="predicted"/>
<keyword evidence="2" id="KW-0732">Signal</keyword>
<dbReference type="VEuPathDB" id="FungiDB:VP01_1851g3"/>
<reference evidence="3 4" key="1">
    <citation type="submission" date="2015-08" db="EMBL/GenBank/DDBJ databases">
        <title>Next Generation Sequencing and Analysis of the Genome of Puccinia sorghi L Schw, the Causal Agent of Maize Common Rust.</title>
        <authorList>
            <person name="Rochi L."/>
            <person name="Burguener G."/>
            <person name="Darino M."/>
            <person name="Turjanski A."/>
            <person name="Kreff E."/>
            <person name="Dieguez M.J."/>
            <person name="Sacco F."/>
        </authorList>
    </citation>
    <scope>NUCLEOTIDE SEQUENCE [LARGE SCALE GENOMIC DNA]</scope>
    <source>
        <strain evidence="3 4">RO10H11247</strain>
    </source>
</reference>
<accession>A0A0L6VFI0</accession>
<evidence type="ECO:0000256" key="2">
    <source>
        <dbReference type="SAM" id="SignalP"/>
    </source>
</evidence>
<name>A0A0L6VFI0_9BASI</name>
<protein>
    <submittedName>
        <fullName evidence="3">Uncharacterized protein</fullName>
    </submittedName>
</protein>
<evidence type="ECO:0000313" key="4">
    <source>
        <dbReference type="Proteomes" id="UP000037035"/>
    </source>
</evidence>
<gene>
    <name evidence="3" type="ORF">VP01_1851g3</name>
</gene>
<dbReference type="OrthoDB" id="2507469at2759"/>
<evidence type="ECO:0000313" key="3">
    <source>
        <dbReference type="EMBL" id="KNZ58835.1"/>
    </source>
</evidence>
<sequence>MPIALLFVTALCTSVVLTQADAGDGQPMDLDCTTYCVTMFPTGCALVAAPATPVSSSSSSRIPSSPICHFKNSTKHMVTSAATKCSTSQVFGDQTGPLTTEKCTVSFGPTSATATICINEKRSFTCYGPVTGTANCKGCTQSSGSTDKPPNNPPVGGSSGNNSTSTSGNNSTNTPGSTFGDASGNTSVSTSGNTSGGTSDKPAGGAGTASPPSTGSTGSSQSGDNSAGAALGLNGVSLALATFMSFMFA</sequence>
<feature type="signal peptide" evidence="2">
    <location>
        <begin position="1"/>
        <end position="20"/>
    </location>
</feature>
<feature type="compositionally biased region" description="Low complexity" evidence="1">
    <location>
        <begin position="154"/>
        <end position="223"/>
    </location>
</feature>
<comment type="caution">
    <text evidence="3">The sequence shown here is derived from an EMBL/GenBank/DDBJ whole genome shotgun (WGS) entry which is preliminary data.</text>
</comment>
<feature type="region of interest" description="Disordered" evidence="1">
    <location>
        <begin position="140"/>
        <end position="225"/>
    </location>
</feature>
<organism evidence="3 4">
    <name type="scientific">Puccinia sorghi</name>
    <dbReference type="NCBI Taxonomy" id="27349"/>
    <lineage>
        <taxon>Eukaryota</taxon>
        <taxon>Fungi</taxon>
        <taxon>Dikarya</taxon>
        <taxon>Basidiomycota</taxon>
        <taxon>Pucciniomycotina</taxon>
        <taxon>Pucciniomycetes</taxon>
        <taxon>Pucciniales</taxon>
        <taxon>Pucciniaceae</taxon>
        <taxon>Puccinia</taxon>
    </lineage>
</organism>
<dbReference type="Proteomes" id="UP000037035">
    <property type="component" value="Unassembled WGS sequence"/>
</dbReference>
<feature type="chain" id="PRO_5005568544" evidence="2">
    <location>
        <begin position="21"/>
        <end position="249"/>
    </location>
</feature>
<dbReference type="EMBL" id="LAVV01006672">
    <property type="protein sequence ID" value="KNZ58835.1"/>
    <property type="molecule type" value="Genomic_DNA"/>
</dbReference>
<dbReference type="AlphaFoldDB" id="A0A0L6VFI0"/>